<dbReference type="InterPro" id="IPR027417">
    <property type="entry name" value="P-loop_NTPase"/>
</dbReference>
<dbReference type="PROSITE" id="PS51194">
    <property type="entry name" value="HELICASE_CTER"/>
    <property type="match status" value="1"/>
</dbReference>
<evidence type="ECO:0000259" key="5">
    <source>
        <dbReference type="PROSITE" id="PS51192"/>
    </source>
</evidence>
<evidence type="ECO:0000256" key="3">
    <source>
        <dbReference type="SAM" id="Coils"/>
    </source>
</evidence>
<dbReference type="Pfam" id="PF09369">
    <property type="entry name" value="MZB"/>
    <property type="match status" value="1"/>
</dbReference>
<sequence length="2290" mass="250138">MRPTLAAEQVRDSLSQYLSTTYALADESTRRALERFLGDPDDGIFRGPYLRIRTPFRAAEDDSWQRHLTWYPRGFRPHRHQATAWQRLSTLNGPARPTLVTTGTGSGKTESFLVPLLDHCRREREAGREGVKAVLLYPMNALATDQAHRINDHLDNPRDARLRDAGVRAGLYIGDKASKEFKEANPRVAVDRDEIRHTRPDILITNYKMLDLLLQRPEDQRLWQSADGPALAYVVLDEFHTYDGAQGTDVAMLLRRLGAVTGLAEPGRPLGPVCPVATSATLGEGTPGAGGGSMLEVAEQVFGTPFPEDAVVGESRASVQEFAGESDFRLPFPSPQEVDGLGDPTRDREALDQLAAAFTGKSGLGPEQLGRELRRHRLTAAVLEILDGRPRTMAEVMEVLPRYAYHWGMAVQQNPAVAARALARYVALLSTAREPGRPDRPLLSIEIHHWVRSVSRVLRGISASRAEFRWDDERVAAGGALVRSGGGTAVGAAGQGAPPTGNGAADGPDTAPAGDSATPPAQVFLPAVFCRECGRSGWAALSPEADPAELDMNATKIRRASVSRDKRRVRNLIAATPHQAYEAAFAVEKPRSGPTVMVLDGLTGRLRPLSPDTDFEPPSDDGGPRAPKTLHDSAFVVTDLSDDRAALGDQCPACRTFNAIRFLGTGLAALAAASITQLFTGGELDKNLKENKTLLFNDSVQDAAHRAGYVANRSYTFSLRALLAGHIDEDEPIALSDLAADLIADVVDSKAVRAAVIPPDLHVVRGVDTLLAGRGHGSRATWELIAQRLAFSAVLEFGLRSRQGRTLELTRTVAADVPLADPDAVADIVRELLHTTPGDIALADGSLPGPDDWTGHVRGLLERLRTRGAVRHAWLDPWIDQAGVRRWAVWGGRPTGMPAFPPGVSAPAFLLGGPKQGSDDFDVVTGRLGWYQDWARRSLGLRPDAANAFLVRLLPALVDAGVLSARTSKDGTTRVYGLQPGHVHVRKLADDAVADASAHCPRCSWQQTVHPDLAGQWHGRPCPRYRCGGHLRTGQDLESGVRRRDYTEDFYRRMYREAGVFTINTAEHTGTLSRPKREAVEKAFRAGTDAHYANPQVLSCTPTLELGIDIGDLSAVVLASLPKGPANYVQRVGRAGRATGNAYLLTMVDRGPRDRYYLDDPRQMIAGDIRPPGCFLSAVEILRRQYTAHLLDLVAAGRLPSAPKDGEGPVRPMPHLAADLFGASAWQAEFQRAARAAGPRLVETFLGYFPPWDEARGTGVSPQAADELRHYAADGLADALDRARRQWEDRRGELQRRMQDIDAAHRALVAGDPEHERQGRELRAERRAVARRSGELGRETAHGALVDLGLLPNYSLVDSVTELEATLTWREEAPGQDGGAREVQHRSKVLKYDRSARLALEDLAPGNHYYVQGYKHRITGLDVGSPGRPSWLWWRICPDCGHVRTHRAQQDSTACPRCRSAAIGDVGCLHKVLVPHRVLARDQRDDVRVRDDTDERERRHYTVIPAVDIPHEHIDSAWQHHKATFGWEFSRRAVIRHINVGASRVDTGTDDAFAGRRVRINPFWVCDACGFADADGGPAAQQQDSLVPVNATKYHRPWCPRLRDGVDSTRQTQQGVRLLLAHELRSEALRILIPAVTAHTAERLASFKALLLAGIARSYGGDPDHLAVVTDSMPEPGGDGDVRRHFLVLYDTLPGGTGYLHRLAGPDGLHDVLTRARQAIESCVCVTEGRPACHRCLLRHVADNEYELVSREHALDMLGELLGRTGEGWHAEEADTTRDISLVRQVESELEALFRRGLLDWAKDDDDVSVRTSQSPDGERDTTLRFTAPDGTVSGWRMETQTDLGFTVPDVVFRSLDDDRRRVAVYLDGYRYHASPEHNRVAADAAKRTRLRSGHGWQVFQLTWDDVRAWTGRSKPPLDPVWEPYRNTAQKTASDLHRRMHGGDPRDLPRFVWINPVNTLIGYLTTPDPGVWRRRVQSALAGFAAVSATSRALADGPRTAERVAEALAGKRLAGGRGGVQVMATRDGSGCPLTIALDLRRGQAAAVWTALTVLDDGAETIAADENAHRRRWQAWLYWSNLLQFLNDGEGDGVQLVSSALSGFDPVELAVTGGAGWLQSHRQAAERETRAASSPDASTAEKEASAPAGTVKDPAEAVTDQGGAVRDPAWDEVLAYLVDEPGLAELAEGLAAGGVPAPVAGFELGQDAWPAELAWPAHRVGVVLAPQPDAEGEPDPDDVRRDEAYARAGWLVRPATGWTVEELAHALTGPPPGLRTAPDDLDDPNDHEEQAR</sequence>
<feature type="coiled-coil region" evidence="3">
    <location>
        <begin position="1277"/>
        <end position="1304"/>
    </location>
</feature>
<evidence type="ECO:0000256" key="2">
    <source>
        <dbReference type="ARBA" id="ARBA00022840"/>
    </source>
</evidence>
<dbReference type="SMART" id="SM00487">
    <property type="entry name" value="DEXDc"/>
    <property type="match status" value="1"/>
</dbReference>
<feature type="domain" description="Helicase ATP-binding" evidence="5">
    <location>
        <begin position="89"/>
        <end position="300"/>
    </location>
</feature>
<dbReference type="InterPro" id="IPR001650">
    <property type="entry name" value="Helicase_C-like"/>
</dbReference>
<dbReference type="Pfam" id="PF00270">
    <property type="entry name" value="DEAD"/>
    <property type="match status" value="1"/>
</dbReference>
<feature type="domain" description="Helicase C-terminal" evidence="6">
    <location>
        <begin position="1023"/>
        <end position="1182"/>
    </location>
</feature>
<comment type="caution">
    <text evidence="7">The sequence shown here is derived from an EMBL/GenBank/DDBJ whole genome shotgun (WGS) entry which is preliminary data.</text>
</comment>
<keyword evidence="2" id="KW-0067">ATP-binding</keyword>
<name>A0ABW1E853_9ACTN</name>
<dbReference type="PANTHER" id="PTHR47957">
    <property type="entry name" value="ATP-DEPENDENT HELICASE HRQ1"/>
    <property type="match status" value="1"/>
</dbReference>
<keyword evidence="8" id="KW-1185">Reference proteome</keyword>
<feature type="region of interest" description="Disordered" evidence="4">
    <location>
        <begin position="489"/>
        <end position="518"/>
    </location>
</feature>
<evidence type="ECO:0000259" key="6">
    <source>
        <dbReference type="PROSITE" id="PS51194"/>
    </source>
</evidence>
<keyword evidence="7" id="KW-0347">Helicase</keyword>
<keyword evidence="1" id="KW-0547">Nucleotide-binding</keyword>
<dbReference type="EMBL" id="JBHSOA010000136">
    <property type="protein sequence ID" value="MFC5856695.1"/>
    <property type="molecule type" value="Genomic_DNA"/>
</dbReference>
<dbReference type="Proteomes" id="UP001596180">
    <property type="component" value="Unassembled WGS sequence"/>
</dbReference>
<dbReference type="Pfam" id="PF00271">
    <property type="entry name" value="Helicase_C"/>
    <property type="match status" value="1"/>
</dbReference>
<dbReference type="PROSITE" id="PS51192">
    <property type="entry name" value="HELICASE_ATP_BIND_1"/>
    <property type="match status" value="1"/>
</dbReference>
<keyword evidence="7" id="KW-0378">Hydrolase</keyword>
<evidence type="ECO:0000256" key="4">
    <source>
        <dbReference type="SAM" id="MobiDB-lite"/>
    </source>
</evidence>
<keyword evidence="3" id="KW-0175">Coiled coil</keyword>
<dbReference type="GO" id="GO:0004386">
    <property type="term" value="F:helicase activity"/>
    <property type="evidence" value="ECO:0007669"/>
    <property type="project" value="UniProtKB-KW"/>
</dbReference>
<feature type="compositionally biased region" description="Low complexity" evidence="4">
    <location>
        <begin position="490"/>
        <end position="515"/>
    </location>
</feature>
<dbReference type="SMART" id="SM00490">
    <property type="entry name" value="HELICc"/>
    <property type="match status" value="1"/>
</dbReference>
<protein>
    <submittedName>
        <fullName evidence="7">DEAD/DEAH box helicase</fullName>
    </submittedName>
</protein>
<feature type="region of interest" description="Disordered" evidence="4">
    <location>
        <begin position="2264"/>
        <end position="2290"/>
    </location>
</feature>
<gene>
    <name evidence="7" type="ORF">ACFPZI_34585</name>
</gene>
<organism evidence="7 8">
    <name type="scientific">Streptomyces chlorus</name>
    <dbReference type="NCBI Taxonomy" id="887452"/>
    <lineage>
        <taxon>Bacteria</taxon>
        <taxon>Bacillati</taxon>
        <taxon>Actinomycetota</taxon>
        <taxon>Actinomycetes</taxon>
        <taxon>Kitasatosporales</taxon>
        <taxon>Streptomycetaceae</taxon>
        <taxon>Streptomyces</taxon>
    </lineage>
</organism>
<dbReference type="Gene3D" id="3.40.50.300">
    <property type="entry name" value="P-loop containing nucleotide triphosphate hydrolases"/>
    <property type="match status" value="2"/>
</dbReference>
<feature type="region of interest" description="Disordered" evidence="4">
    <location>
        <begin position="607"/>
        <end position="628"/>
    </location>
</feature>
<feature type="region of interest" description="Disordered" evidence="4">
    <location>
        <begin position="2118"/>
        <end position="2162"/>
    </location>
</feature>
<accession>A0ABW1E853</accession>
<dbReference type="RefSeq" id="WP_381371121.1">
    <property type="nucleotide sequence ID" value="NZ_JBHSOA010000136.1"/>
</dbReference>
<reference evidence="8" key="1">
    <citation type="journal article" date="2019" name="Int. J. Syst. Evol. Microbiol.">
        <title>The Global Catalogue of Microorganisms (GCM) 10K type strain sequencing project: providing services to taxonomists for standard genome sequencing and annotation.</title>
        <authorList>
            <consortium name="The Broad Institute Genomics Platform"/>
            <consortium name="The Broad Institute Genome Sequencing Center for Infectious Disease"/>
            <person name="Wu L."/>
            <person name="Ma J."/>
        </authorList>
    </citation>
    <scope>NUCLEOTIDE SEQUENCE [LARGE SCALE GENOMIC DNA]</scope>
    <source>
        <strain evidence="8">JCM 10411</strain>
    </source>
</reference>
<evidence type="ECO:0000313" key="7">
    <source>
        <dbReference type="EMBL" id="MFC5856695.1"/>
    </source>
</evidence>
<proteinExistence type="predicted"/>
<dbReference type="InterPro" id="IPR018973">
    <property type="entry name" value="MZB"/>
</dbReference>
<evidence type="ECO:0000313" key="8">
    <source>
        <dbReference type="Proteomes" id="UP001596180"/>
    </source>
</evidence>
<evidence type="ECO:0000256" key="1">
    <source>
        <dbReference type="ARBA" id="ARBA00022741"/>
    </source>
</evidence>
<dbReference type="InterPro" id="IPR014001">
    <property type="entry name" value="Helicase_ATP-bd"/>
</dbReference>
<dbReference type="SUPFAM" id="SSF52540">
    <property type="entry name" value="P-loop containing nucleoside triphosphate hydrolases"/>
    <property type="match status" value="2"/>
</dbReference>
<dbReference type="PANTHER" id="PTHR47957:SF3">
    <property type="entry name" value="ATP-DEPENDENT HELICASE HRQ1"/>
    <property type="match status" value="1"/>
</dbReference>
<dbReference type="InterPro" id="IPR011545">
    <property type="entry name" value="DEAD/DEAH_box_helicase_dom"/>
</dbReference>